<dbReference type="Pfam" id="PF13416">
    <property type="entry name" value="SBP_bac_8"/>
    <property type="match status" value="1"/>
</dbReference>
<name>A0A1E7YLH6_9PROT</name>
<dbReference type="PATRIC" id="fig|33059.14.peg.1712"/>
<dbReference type="Gene3D" id="3.40.190.10">
    <property type="entry name" value="Periplasmic binding protein-like II"/>
    <property type="match status" value="2"/>
</dbReference>
<dbReference type="Proteomes" id="UP000175616">
    <property type="component" value="Unassembled WGS sequence"/>
</dbReference>
<comment type="caution">
    <text evidence="2">The sequence shown here is derived from an EMBL/GenBank/DDBJ whole genome shotgun (WGS) entry which is preliminary data.</text>
</comment>
<dbReference type="OMA" id="LHYFRNQ"/>
<evidence type="ECO:0000313" key="3">
    <source>
        <dbReference type="EMBL" id="OFC55798.1"/>
    </source>
</evidence>
<evidence type="ECO:0000313" key="5">
    <source>
        <dbReference type="Proteomes" id="UP000175707"/>
    </source>
</evidence>
<dbReference type="PANTHER" id="PTHR30006">
    <property type="entry name" value="THIAMINE-BINDING PERIPLASMIC PROTEIN-RELATED"/>
    <property type="match status" value="1"/>
</dbReference>
<protein>
    <submittedName>
        <fullName evidence="2">ABC transporter substrate-binding protein</fullName>
    </submittedName>
</protein>
<organism evidence="2 4">
    <name type="scientific">Acidithiobacillus caldus</name>
    <dbReference type="NCBI Taxonomy" id="33059"/>
    <lineage>
        <taxon>Bacteria</taxon>
        <taxon>Pseudomonadati</taxon>
        <taxon>Pseudomonadota</taxon>
        <taxon>Acidithiobacillia</taxon>
        <taxon>Acidithiobacillales</taxon>
        <taxon>Acidithiobacillaceae</taxon>
        <taxon>Acidithiobacillus</taxon>
    </lineage>
</organism>
<reference evidence="4 5" key="1">
    <citation type="submission" date="2016-06" db="EMBL/GenBank/DDBJ databases">
        <title>Gene turnover analysis identifies the evolutionary adaptation of the extremophile Acidithiobacillus caldus.</title>
        <authorList>
            <person name="Zhang X."/>
        </authorList>
    </citation>
    <scope>NUCLEOTIDE SEQUENCE [LARGE SCALE GENOMIC DNA]</scope>
    <source>
        <strain evidence="2 4">DX</strain>
        <strain evidence="3 5">S1</strain>
    </source>
</reference>
<dbReference type="EMBL" id="LZYE01000258">
    <property type="protein sequence ID" value="OFC32705.1"/>
    <property type="molecule type" value="Genomic_DNA"/>
</dbReference>
<dbReference type="EMBL" id="LZYH01000659">
    <property type="protein sequence ID" value="OFC55798.1"/>
    <property type="molecule type" value="Genomic_DNA"/>
</dbReference>
<dbReference type="SUPFAM" id="SSF53850">
    <property type="entry name" value="Periplasmic binding protein-like II"/>
    <property type="match status" value="1"/>
</dbReference>
<keyword evidence="1" id="KW-0732">Signal</keyword>
<dbReference type="AlphaFoldDB" id="A0A1E7YLH6"/>
<sequence>MRKLIWILIPLLIVVAVWSFWPRQKPGLVFYSAVSYGPMLAQAFTKESSIPVRVVEMSTGALLARVSAQGNNPQWDVAWFDGASAAAGLQRAHLVASGIVPRDIPWTDLGKSLIPADGAWIPTGYTLAGVFLHPAKRPAPATWDDLLQARWRGRFAMNNPAISGPTYPQVAGWLYSHGGWPAGQSFLLALKANGMQVYPKNSNTIHALSQGEVDLAIVQSSAAYALAAEQPGRWAVSIPKSAVLLPRVMVFADHLSAKQRRDAADFARFMLSPKAQELAMRKGAPDGYYWPITRTAPTADPGMASTQSLPLINLDPAFWGARESAINAWFSSHILGQ</sequence>
<dbReference type="GeneID" id="92931339"/>
<dbReference type="Proteomes" id="UP000175707">
    <property type="component" value="Unassembled WGS sequence"/>
</dbReference>
<gene>
    <name evidence="2" type="ORF">BAE27_10275</name>
    <name evidence="3" type="ORF">BAE30_10280</name>
</gene>
<dbReference type="RefSeq" id="WP_014002841.1">
    <property type="nucleotide sequence ID" value="NZ_CP026328.2"/>
</dbReference>
<evidence type="ECO:0000313" key="4">
    <source>
        <dbReference type="Proteomes" id="UP000175616"/>
    </source>
</evidence>
<evidence type="ECO:0000313" key="2">
    <source>
        <dbReference type="EMBL" id="OFC32705.1"/>
    </source>
</evidence>
<dbReference type="InterPro" id="IPR006059">
    <property type="entry name" value="SBP"/>
</dbReference>
<evidence type="ECO:0000256" key="1">
    <source>
        <dbReference type="ARBA" id="ARBA00022729"/>
    </source>
</evidence>
<proteinExistence type="predicted"/>
<accession>A0A1E7YLH6</accession>